<evidence type="ECO:0000256" key="2">
    <source>
        <dbReference type="ARBA" id="ARBA00001966"/>
    </source>
</evidence>
<proteinExistence type="inferred from homology"/>
<accession>A0A318H064</accession>
<dbReference type="InterPro" id="IPR019575">
    <property type="entry name" value="Nuop51_4Fe4S-bd"/>
</dbReference>
<dbReference type="Gene3D" id="1.20.1440.230">
    <property type="entry name" value="NADH-ubiquinone oxidoreductase 51kDa subunit, iron-sulphur binding domain"/>
    <property type="match status" value="1"/>
</dbReference>
<dbReference type="InterPro" id="IPR011538">
    <property type="entry name" value="Nuo51_FMN-bd"/>
</dbReference>
<dbReference type="AlphaFoldDB" id="A0A318H064"/>
<keyword evidence="4" id="KW-0004">4Fe-4S</keyword>
<evidence type="ECO:0000256" key="5">
    <source>
        <dbReference type="ARBA" id="ARBA00022723"/>
    </source>
</evidence>
<dbReference type="SUPFAM" id="SSF142019">
    <property type="entry name" value="Nqo1 FMN-binding domain-like"/>
    <property type="match status" value="1"/>
</dbReference>
<sequence length="529" mass="55534">MSLTLHVPRDSAALAVGADAVAEALRAQALAHGLEARVIRNGSRGLLWLETLVEVTTPQGRVAYGPVAPQDVPGLWPALVAEAGGQDGSHPLRQGVTEQIPYLALQERLTFRRVGLTDPLSLADYEAHEGWAGLKAALAMAPPDILHEVTHSGLRGRGGAAFPAGIKWKTVAGAASERKYVVCNADEGDSGTFADRMVMEGDPFMLIEGMAIAALAVGAERGYVYVRSEYPHAVATLAEAIAQATAAGWIGERIGGTDRSFHLEVRMGAGSYVCGEETAMLESLEGRRGIVRAKPPLPALQGLFGQPTVINNVLTFAAVPLILARGGAFYRHFGVGRSHGTLPFQLAGNIRRGGLVEKAFGLTLRELLHGFGGGTASGRPIKAVQVGGPLGAYVPESQWDVPLDYEAYAAIGAVVGHGGLVVHDDTADLAGLARYAMEFCALESCGKCTPCRIGSTRGVEVIDRIGAARHQPQVREQQVLLLRDLCDTMLGGSLCAMGGMTPYPVLSALNHYPADFGLAPAEAAAPAAH</sequence>
<dbReference type="GO" id="GO:0046872">
    <property type="term" value="F:metal ion binding"/>
    <property type="evidence" value="ECO:0007669"/>
    <property type="project" value="UniProtKB-KW"/>
</dbReference>
<comment type="caution">
    <text evidence="9">The sequence shown here is derived from an EMBL/GenBank/DDBJ whole genome shotgun (WGS) entry which is preliminary data.</text>
</comment>
<dbReference type="RefSeq" id="WP_110401943.1">
    <property type="nucleotide sequence ID" value="NZ_QJJS01000018.1"/>
</dbReference>
<dbReference type="FunFam" id="3.40.50.11540:FF:000001">
    <property type="entry name" value="NADH dehydrogenase [ubiquinone] flavoprotein 1, mitochondrial"/>
    <property type="match status" value="1"/>
</dbReference>
<comment type="similarity">
    <text evidence="3">Belongs to the complex I 51 kDa subunit family.</text>
</comment>
<gene>
    <name evidence="9" type="ORF">C7444_11852</name>
</gene>
<evidence type="ECO:0000313" key="9">
    <source>
        <dbReference type="EMBL" id="PXW93683.1"/>
    </source>
</evidence>
<dbReference type="OrthoDB" id="9805533at2"/>
<dbReference type="Gene3D" id="3.40.50.11540">
    <property type="entry name" value="NADH-ubiquinone oxidoreductase 51kDa subunit"/>
    <property type="match status" value="1"/>
</dbReference>
<name>A0A318H064_9BURK</name>
<dbReference type="InterPro" id="IPR037207">
    <property type="entry name" value="Nuop51_4Fe4S-bd_sf"/>
</dbReference>
<evidence type="ECO:0000259" key="8">
    <source>
        <dbReference type="SMART" id="SM00928"/>
    </source>
</evidence>
<dbReference type="Gene3D" id="3.10.20.600">
    <property type="match status" value="1"/>
</dbReference>
<protein>
    <submittedName>
        <fullName evidence="9">Formate dehydrogenase beta subunit</fullName>
    </submittedName>
</protein>
<evidence type="ECO:0000256" key="7">
    <source>
        <dbReference type="ARBA" id="ARBA00023014"/>
    </source>
</evidence>
<dbReference type="Gene3D" id="6.10.250.1450">
    <property type="match status" value="1"/>
</dbReference>
<keyword evidence="10" id="KW-1185">Reference proteome</keyword>
<dbReference type="SUPFAM" id="SSF140490">
    <property type="entry name" value="Nqo1C-terminal domain-like"/>
    <property type="match status" value="1"/>
</dbReference>
<dbReference type="CDD" id="cd03063">
    <property type="entry name" value="TRX_Fd_FDH_beta"/>
    <property type="match status" value="1"/>
</dbReference>
<keyword evidence="5" id="KW-0479">Metal-binding</keyword>
<comment type="cofactor">
    <cofactor evidence="1">
        <name>FMN</name>
        <dbReference type="ChEBI" id="CHEBI:58210"/>
    </cofactor>
</comment>
<dbReference type="Pfam" id="PF10589">
    <property type="entry name" value="NADH_4Fe-4S"/>
    <property type="match status" value="1"/>
</dbReference>
<evidence type="ECO:0000256" key="6">
    <source>
        <dbReference type="ARBA" id="ARBA00023004"/>
    </source>
</evidence>
<dbReference type="EMBL" id="QJJS01000018">
    <property type="protein sequence ID" value="PXW93683.1"/>
    <property type="molecule type" value="Genomic_DNA"/>
</dbReference>
<dbReference type="SUPFAM" id="SSF142984">
    <property type="entry name" value="Nqo1 middle domain-like"/>
    <property type="match status" value="1"/>
</dbReference>
<reference evidence="9 10" key="1">
    <citation type="submission" date="2018-05" db="EMBL/GenBank/DDBJ databases">
        <title>Genomic Encyclopedia of Type Strains, Phase IV (KMG-IV): sequencing the most valuable type-strain genomes for metagenomic binning, comparative biology and taxonomic classification.</title>
        <authorList>
            <person name="Goeker M."/>
        </authorList>
    </citation>
    <scope>NUCLEOTIDE SEQUENCE [LARGE SCALE GENOMIC DNA]</scope>
    <source>
        <strain evidence="9 10">DSM 566</strain>
    </source>
</reference>
<organism evidence="9 10">
    <name type="scientific">Sphaerotilus hippei</name>
    <dbReference type="NCBI Taxonomy" id="744406"/>
    <lineage>
        <taxon>Bacteria</taxon>
        <taxon>Pseudomonadati</taxon>
        <taxon>Pseudomonadota</taxon>
        <taxon>Betaproteobacteria</taxon>
        <taxon>Burkholderiales</taxon>
        <taxon>Sphaerotilaceae</taxon>
        <taxon>Sphaerotilus</taxon>
    </lineage>
</organism>
<evidence type="ECO:0000256" key="3">
    <source>
        <dbReference type="ARBA" id="ARBA00007523"/>
    </source>
</evidence>
<dbReference type="GO" id="GO:0051539">
    <property type="term" value="F:4 iron, 4 sulfur cluster binding"/>
    <property type="evidence" value="ECO:0007669"/>
    <property type="project" value="UniProtKB-KW"/>
</dbReference>
<dbReference type="Pfam" id="PF01512">
    <property type="entry name" value="Complex1_51K"/>
    <property type="match status" value="1"/>
</dbReference>
<comment type="cofactor">
    <cofactor evidence="2">
        <name>[4Fe-4S] cluster</name>
        <dbReference type="ChEBI" id="CHEBI:49883"/>
    </cofactor>
</comment>
<dbReference type="GO" id="GO:0010181">
    <property type="term" value="F:FMN binding"/>
    <property type="evidence" value="ECO:0007669"/>
    <property type="project" value="InterPro"/>
</dbReference>
<keyword evidence="6" id="KW-0408">Iron</keyword>
<dbReference type="PROSITE" id="PS00645">
    <property type="entry name" value="COMPLEX1_51K_2"/>
    <property type="match status" value="1"/>
</dbReference>
<dbReference type="PANTHER" id="PTHR43578">
    <property type="entry name" value="NADH-QUINONE OXIDOREDUCTASE SUBUNIT F"/>
    <property type="match status" value="1"/>
</dbReference>
<dbReference type="Proteomes" id="UP000247811">
    <property type="component" value="Unassembled WGS sequence"/>
</dbReference>
<feature type="domain" description="NADH-ubiquinone oxidoreductase 51kDa subunit iron-sulphur binding" evidence="8">
    <location>
        <begin position="430"/>
        <end position="475"/>
    </location>
</feature>
<dbReference type="GO" id="GO:0008137">
    <property type="term" value="F:NADH dehydrogenase (ubiquinone) activity"/>
    <property type="evidence" value="ECO:0007669"/>
    <property type="project" value="InterPro"/>
</dbReference>
<dbReference type="InterPro" id="IPR037225">
    <property type="entry name" value="Nuo51_FMN-bd_sf"/>
</dbReference>
<dbReference type="SMART" id="SM00928">
    <property type="entry name" value="NADH_4Fe-4S"/>
    <property type="match status" value="1"/>
</dbReference>
<evidence type="ECO:0000313" key="10">
    <source>
        <dbReference type="Proteomes" id="UP000247811"/>
    </source>
</evidence>
<dbReference type="InterPro" id="IPR001949">
    <property type="entry name" value="NADH-UbQ_OxRdtase_51kDa_CS"/>
</dbReference>
<dbReference type="PANTHER" id="PTHR43578:SF3">
    <property type="entry name" value="NADH-QUINONE OXIDOREDUCTASE SUBUNIT F"/>
    <property type="match status" value="1"/>
</dbReference>
<evidence type="ECO:0000256" key="1">
    <source>
        <dbReference type="ARBA" id="ARBA00001917"/>
    </source>
</evidence>
<keyword evidence="7" id="KW-0411">Iron-sulfur</keyword>
<evidence type="ECO:0000256" key="4">
    <source>
        <dbReference type="ARBA" id="ARBA00022485"/>
    </source>
</evidence>